<evidence type="ECO:0000313" key="5">
    <source>
        <dbReference type="EMBL" id="KPL91296.1"/>
    </source>
</evidence>
<comment type="similarity">
    <text evidence="1">Belongs to the ATP-dependent AMP-binding enzyme family.</text>
</comment>
<dbReference type="InterPro" id="IPR025110">
    <property type="entry name" value="AMP-bd_C"/>
</dbReference>
<dbReference type="InterPro" id="IPR000873">
    <property type="entry name" value="AMP-dep_synth/lig_dom"/>
</dbReference>
<dbReference type="CDD" id="cd05936">
    <property type="entry name" value="FC-FACS_FadD_like"/>
    <property type="match status" value="1"/>
</dbReference>
<accession>A0A0P6Y504</accession>
<dbReference type="PANTHER" id="PTHR43767:SF12">
    <property type="entry name" value="AMP-DEPENDENT SYNTHETASE AND LIGASE"/>
    <property type="match status" value="1"/>
</dbReference>
<dbReference type="EMBL" id="LGKP01000006">
    <property type="protein sequence ID" value="KPL91296.1"/>
    <property type="molecule type" value="Genomic_DNA"/>
</dbReference>
<dbReference type="InterPro" id="IPR050237">
    <property type="entry name" value="ATP-dep_AMP-bd_enzyme"/>
</dbReference>
<dbReference type="GO" id="GO:0016877">
    <property type="term" value="F:ligase activity, forming carbon-sulfur bonds"/>
    <property type="evidence" value="ECO:0007669"/>
    <property type="project" value="UniProtKB-ARBA"/>
</dbReference>
<dbReference type="OrthoDB" id="9781737at2"/>
<evidence type="ECO:0000259" key="3">
    <source>
        <dbReference type="Pfam" id="PF00501"/>
    </source>
</evidence>
<dbReference type="PROSITE" id="PS00455">
    <property type="entry name" value="AMP_BINDING"/>
    <property type="match status" value="1"/>
</dbReference>
<protein>
    <submittedName>
        <fullName evidence="5">Long-chain fatty acid--CoA ligase</fullName>
    </submittedName>
</protein>
<dbReference type="AlphaFoldDB" id="A0A0P6Y504"/>
<sequence>MDTPWTTHYEPTVKPSLQYSSEPLISLLDNAVANYPNQVATNFVLKYVLGGRVAIGGSLTYRQLKEAVDRFATALHGLGVRKGDRFAIMLPNTPQFVIGFFAALRLGATVVNINPTYSPRELKHQLADSGAESIFVLSSFYPKVQEILAETPLKRVIVTYVHDVLAFPQSMLVRRTQQKDPTWVDITPDRTTLLFSTLLAEYPPAPPKVVVEGQDVALFQYTGGTTGAPKAAMLTHYNIMANTSQLLNWMNGLKQGQERVMCAIPFFHVYGMTVGMCFAVAIGAEMVIIPNPRPVDGVLEALHNERATIFPGVPALYIGIINHKDIDKYNLRSIKACISGSAALPMEVQEKFGDLTGGRLVEGYGLTEAAPVTHCNPVFGVRKSGSIGVPMPDVEVQILDLETEEPLPIGSEREGELLIRAPQIMKGYWGRDDETAKVLTEDGWLRTGDIVKTDSDGYFYVVDRKKDLIIASGYNIVPREVEEVLFMHPAVLEAAVAGIPDTYRGETVKAFVVLKPDSAATAKEIRDFCKENLAPYKVPTQVEFIEELPKTQVGKVLRRVLVEMEKQKQAQQVQQEAS</sequence>
<dbReference type="InterPro" id="IPR045851">
    <property type="entry name" value="AMP-bd_C_sf"/>
</dbReference>
<evidence type="ECO:0000256" key="2">
    <source>
        <dbReference type="ARBA" id="ARBA00022598"/>
    </source>
</evidence>
<keyword evidence="6" id="KW-1185">Reference proteome</keyword>
<evidence type="ECO:0000256" key="1">
    <source>
        <dbReference type="ARBA" id="ARBA00006432"/>
    </source>
</evidence>
<dbReference type="Gene3D" id="3.40.50.12780">
    <property type="entry name" value="N-terminal domain of ligase-like"/>
    <property type="match status" value="1"/>
</dbReference>
<dbReference type="Pfam" id="PF13193">
    <property type="entry name" value="AMP-binding_C"/>
    <property type="match status" value="1"/>
</dbReference>
<dbReference type="FunFam" id="3.40.50.12780:FF:000003">
    <property type="entry name" value="Long-chain-fatty-acid--CoA ligase FadD"/>
    <property type="match status" value="1"/>
</dbReference>
<dbReference type="Proteomes" id="UP000050277">
    <property type="component" value="Unassembled WGS sequence"/>
</dbReference>
<proteinExistence type="inferred from homology"/>
<dbReference type="Pfam" id="PF00501">
    <property type="entry name" value="AMP-binding"/>
    <property type="match status" value="1"/>
</dbReference>
<dbReference type="FunFam" id="3.30.300.30:FF:000008">
    <property type="entry name" value="2,3-dihydroxybenzoate-AMP ligase"/>
    <property type="match status" value="1"/>
</dbReference>
<feature type="domain" description="AMP-dependent synthetase/ligase" evidence="3">
    <location>
        <begin position="29"/>
        <end position="429"/>
    </location>
</feature>
<evidence type="ECO:0000259" key="4">
    <source>
        <dbReference type="Pfam" id="PF13193"/>
    </source>
</evidence>
<dbReference type="SUPFAM" id="SSF56801">
    <property type="entry name" value="Acetyl-CoA synthetase-like"/>
    <property type="match status" value="1"/>
</dbReference>
<dbReference type="STRING" id="70996.SE18_02395"/>
<dbReference type="RefSeq" id="WP_054532819.1">
    <property type="nucleotide sequence ID" value="NZ_LGKP01000006.1"/>
</dbReference>
<name>A0A0P6Y504_9CHLR</name>
<evidence type="ECO:0000313" key="6">
    <source>
        <dbReference type="Proteomes" id="UP000050277"/>
    </source>
</evidence>
<dbReference type="PANTHER" id="PTHR43767">
    <property type="entry name" value="LONG-CHAIN-FATTY-ACID--COA LIGASE"/>
    <property type="match status" value="1"/>
</dbReference>
<dbReference type="InterPro" id="IPR020845">
    <property type="entry name" value="AMP-binding_CS"/>
</dbReference>
<feature type="domain" description="AMP-binding enzyme C-terminal" evidence="4">
    <location>
        <begin position="480"/>
        <end position="555"/>
    </location>
</feature>
<organism evidence="5 6">
    <name type="scientific">Herpetosiphon geysericola</name>
    <dbReference type="NCBI Taxonomy" id="70996"/>
    <lineage>
        <taxon>Bacteria</taxon>
        <taxon>Bacillati</taxon>
        <taxon>Chloroflexota</taxon>
        <taxon>Chloroflexia</taxon>
        <taxon>Herpetosiphonales</taxon>
        <taxon>Herpetosiphonaceae</taxon>
        <taxon>Herpetosiphon</taxon>
    </lineage>
</organism>
<gene>
    <name evidence="5" type="ORF">SE18_02395</name>
</gene>
<comment type="caution">
    <text evidence="5">The sequence shown here is derived from an EMBL/GenBank/DDBJ whole genome shotgun (WGS) entry which is preliminary data.</text>
</comment>
<dbReference type="InterPro" id="IPR042099">
    <property type="entry name" value="ANL_N_sf"/>
</dbReference>
<reference evidence="5 6" key="1">
    <citation type="submission" date="2015-07" db="EMBL/GenBank/DDBJ databases">
        <title>Whole genome sequence of Herpetosiphon geysericola DSM 7119.</title>
        <authorList>
            <person name="Hemp J."/>
            <person name="Ward L.M."/>
            <person name="Pace L.A."/>
            <person name="Fischer W.W."/>
        </authorList>
    </citation>
    <scope>NUCLEOTIDE SEQUENCE [LARGE SCALE GENOMIC DNA]</scope>
    <source>
        <strain evidence="5 6">DSM 7119</strain>
    </source>
</reference>
<dbReference type="Gene3D" id="3.30.300.30">
    <property type="match status" value="1"/>
</dbReference>
<keyword evidence="2 5" id="KW-0436">Ligase</keyword>